<comment type="caution">
    <text evidence="2">The sequence shown here is derived from an EMBL/GenBank/DDBJ whole genome shotgun (WGS) entry which is preliminary data.</text>
</comment>
<dbReference type="EMBL" id="CAMAPE010000010">
    <property type="protein sequence ID" value="CAH9076667.1"/>
    <property type="molecule type" value="Genomic_DNA"/>
</dbReference>
<dbReference type="Proteomes" id="UP001152484">
    <property type="component" value="Unassembled WGS sequence"/>
</dbReference>
<gene>
    <name evidence="2" type="ORF">CEURO_LOCUS5924</name>
</gene>
<keyword evidence="3" id="KW-1185">Reference proteome</keyword>
<dbReference type="OrthoDB" id="2018605at2759"/>
<feature type="compositionally biased region" description="Low complexity" evidence="1">
    <location>
        <begin position="79"/>
        <end position="96"/>
    </location>
</feature>
<evidence type="ECO:0000256" key="1">
    <source>
        <dbReference type="SAM" id="MobiDB-lite"/>
    </source>
</evidence>
<feature type="compositionally biased region" description="Polar residues" evidence="1">
    <location>
        <begin position="52"/>
        <end position="65"/>
    </location>
</feature>
<evidence type="ECO:0000313" key="2">
    <source>
        <dbReference type="EMBL" id="CAH9076667.1"/>
    </source>
</evidence>
<accession>A0A9P0YVD2</accession>
<reference evidence="2" key="1">
    <citation type="submission" date="2022-07" db="EMBL/GenBank/DDBJ databases">
        <authorList>
            <person name="Macas J."/>
            <person name="Novak P."/>
            <person name="Neumann P."/>
        </authorList>
    </citation>
    <scope>NUCLEOTIDE SEQUENCE</scope>
</reference>
<feature type="region of interest" description="Disordered" evidence="1">
    <location>
        <begin position="1"/>
        <end position="125"/>
    </location>
</feature>
<sequence length="125" mass="13052">MGLGPEPNRPRPRTWTSRSKPNNPELESAKPDQVNQGAEAQESLPPSPVGSLPTSPAGSLPSSPANVEPAFQLGQQPASSSTGSLPSSLHGSLPPTRSEVFLQPSGKPTVQSSRRELKRPACQPG</sequence>
<protein>
    <submittedName>
        <fullName evidence="2">Uncharacterized protein</fullName>
    </submittedName>
</protein>
<name>A0A9P0YVD2_CUSEU</name>
<proteinExistence type="predicted"/>
<evidence type="ECO:0000313" key="3">
    <source>
        <dbReference type="Proteomes" id="UP001152484"/>
    </source>
</evidence>
<dbReference type="AlphaFoldDB" id="A0A9P0YVD2"/>
<organism evidence="2 3">
    <name type="scientific">Cuscuta europaea</name>
    <name type="common">European dodder</name>
    <dbReference type="NCBI Taxonomy" id="41803"/>
    <lineage>
        <taxon>Eukaryota</taxon>
        <taxon>Viridiplantae</taxon>
        <taxon>Streptophyta</taxon>
        <taxon>Embryophyta</taxon>
        <taxon>Tracheophyta</taxon>
        <taxon>Spermatophyta</taxon>
        <taxon>Magnoliopsida</taxon>
        <taxon>eudicotyledons</taxon>
        <taxon>Gunneridae</taxon>
        <taxon>Pentapetalae</taxon>
        <taxon>asterids</taxon>
        <taxon>lamiids</taxon>
        <taxon>Solanales</taxon>
        <taxon>Convolvulaceae</taxon>
        <taxon>Cuscuteae</taxon>
        <taxon>Cuscuta</taxon>
        <taxon>Cuscuta subgen. Cuscuta</taxon>
    </lineage>
</organism>